<dbReference type="Gene3D" id="3.40.50.720">
    <property type="entry name" value="NAD(P)-binding Rossmann-like Domain"/>
    <property type="match status" value="1"/>
</dbReference>
<evidence type="ECO:0000256" key="1">
    <source>
        <dbReference type="ARBA" id="ARBA00009353"/>
    </source>
</evidence>
<organism evidence="4 5">
    <name type="scientific">Actinotalea lenta</name>
    <dbReference type="NCBI Taxonomy" id="3064654"/>
    <lineage>
        <taxon>Bacteria</taxon>
        <taxon>Bacillati</taxon>
        <taxon>Actinomycetota</taxon>
        <taxon>Actinomycetes</taxon>
        <taxon>Micrococcales</taxon>
        <taxon>Cellulomonadaceae</taxon>
        <taxon>Actinotalea</taxon>
    </lineage>
</organism>
<dbReference type="Pfam" id="PF08338">
    <property type="entry name" value="DUF1731"/>
    <property type="match status" value="1"/>
</dbReference>
<evidence type="ECO:0000259" key="3">
    <source>
        <dbReference type="Pfam" id="PF08338"/>
    </source>
</evidence>
<reference evidence="4 5" key="1">
    <citation type="submission" date="2023-07" db="EMBL/GenBank/DDBJ databases">
        <title>Description of novel actinomycetes strains, isolated from tidal flat sediment.</title>
        <authorList>
            <person name="Lu C."/>
        </authorList>
    </citation>
    <scope>NUCLEOTIDE SEQUENCE [LARGE SCALE GENOMIC DNA]</scope>
    <source>
        <strain evidence="4 5">SYSU T00b441</strain>
    </source>
</reference>
<gene>
    <name evidence="4" type="ORF">Q6348_12345</name>
</gene>
<name>A0ABT9DAU8_9CELL</name>
<dbReference type="Pfam" id="PF01370">
    <property type="entry name" value="Epimerase"/>
    <property type="match status" value="1"/>
</dbReference>
<comment type="similarity">
    <text evidence="1">Belongs to the NAD(P)-dependent epimerase/dehydratase family. SDR39U1 subfamily.</text>
</comment>
<dbReference type="EMBL" id="JAUQYP010000001">
    <property type="protein sequence ID" value="MDO8107986.1"/>
    <property type="molecule type" value="Genomic_DNA"/>
</dbReference>
<proteinExistence type="inferred from homology"/>
<dbReference type="NCBIfam" id="TIGR01777">
    <property type="entry name" value="yfcH"/>
    <property type="match status" value="1"/>
</dbReference>
<keyword evidence="5" id="KW-1185">Reference proteome</keyword>
<dbReference type="PANTHER" id="PTHR11092">
    <property type="entry name" value="SUGAR NUCLEOTIDE EPIMERASE RELATED"/>
    <property type="match status" value="1"/>
</dbReference>
<dbReference type="InterPro" id="IPR036291">
    <property type="entry name" value="NAD(P)-bd_dom_sf"/>
</dbReference>
<evidence type="ECO:0000259" key="2">
    <source>
        <dbReference type="Pfam" id="PF01370"/>
    </source>
</evidence>
<accession>A0ABT9DAU8</accession>
<protein>
    <submittedName>
        <fullName evidence="4">TIGR01777 family oxidoreductase</fullName>
    </submittedName>
</protein>
<evidence type="ECO:0000313" key="5">
    <source>
        <dbReference type="Proteomes" id="UP001232536"/>
    </source>
</evidence>
<feature type="domain" description="DUF1731" evidence="3">
    <location>
        <begin position="249"/>
        <end position="296"/>
    </location>
</feature>
<dbReference type="Proteomes" id="UP001232536">
    <property type="component" value="Unassembled WGS sequence"/>
</dbReference>
<dbReference type="SUPFAM" id="SSF51735">
    <property type="entry name" value="NAD(P)-binding Rossmann-fold domains"/>
    <property type="match status" value="1"/>
</dbReference>
<dbReference type="InterPro" id="IPR013549">
    <property type="entry name" value="DUF1731"/>
</dbReference>
<dbReference type="RefSeq" id="WP_304601577.1">
    <property type="nucleotide sequence ID" value="NZ_JAUQYP010000001.1"/>
</dbReference>
<dbReference type="InterPro" id="IPR001509">
    <property type="entry name" value="Epimerase_deHydtase"/>
</dbReference>
<dbReference type="PANTHER" id="PTHR11092:SF0">
    <property type="entry name" value="EPIMERASE FAMILY PROTEIN SDR39U1"/>
    <property type="match status" value="1"/>
</dbReference>
<sequence length="300" mass="31723">MRVVLAGSHGLLGTALTHELAQRGISAQRLVRRPARSPREIPWDPVLGRLNPADLAGVDAVINLGGASLARLPWTASYRRTIVASRVRPTALLARTLATMPDPPPVWLQASAVGFYGNRGDEILTETSEPGSGFLADLVRRWEAATAPAEEAGVRVVQLRTGSVALAAAGGSSSGLILRAIRMGVGGPLGPGTNYWSWITTADHAAAVAHLLTADVAGPVNLTAPHPATQREVIATLARALHRPAVMRVPATLLRLVLRDVADELLLSSQRAVPGALEDSGFRWQHPTIADAARWISAQD</sequence>
<dbReference type="InterPro" id="IPR010099">
    <property type="entry name" value="SDR39U1"/>
</dbReference>
<comment type="caution">
    <text evidence="4">The sequence shown here is derived from an EMBL/GenBank/DDBJ whole genome shotgun (WGS) entry which is preliminary data.</text>
</comment>
<feature type="domain" description="NAD-dependent epimerase/dehydratase" evidence="2">
    <location>
        <begin position="3"/>
        <end position="218"/>
    </location>
</feature>
<evidence type="ECO:0000313" key="4">
    <source>
        <dbReference type="EMBL" id="MDO8107986.1"/>
    </source>
</evidence>